<dbReference type="Proteomes" id="UP000070376">
    <property type="component" value="Unassembled WGS sequence"/>
</dbReference>
<sequence>MYTFLCYSSTKNSDKEKKTHSFDRMMQKIDIGRKKWLNGSKTR</sequence>
<name>A0A133KV03_HEYCO</name>
<protein>
    <submittedName>
        <fullName evidence="1">Uncharacterized protein</fullName>
    </submittedName>
</protein>
<proteinExistence type="predicted"/>
<gene>
    <name evidence="1" type="ORF">HMPREF3213_01220</name>
</gene>
<dbReference type="EMBL" id="LRPN01000037">
    <property type="protein sequence ID" value="KWZ83444.1"/>
    <property type="molecule type" value="Genomic_DNA"/>
</dbReference>
<reference evidence="2" key="1">
    <citation type="submission" date="2016-01" db="EMBL/GenBank/DDBJ databases">
        <authorList>
            <person name="Mitreva M."/>
            <person name="Pepin K.H."/>
            <person name="Mihindukulasuriya K.A."/>
            <person name="Fulton R."/>
            <person name="Fronick C."/>
            <person name="O'Laughlin M."/>
            <person name="Miner T."/>
            <person name="Herter B."/>
            <person name="Rosa B.A."/>
            <person name="Cordes M."/>
            <person name="Tomlinson C."/>
            <person name="Wollam A."/>
            <person name="Palsikar V.B."/>
            <person name="Mardis E.R."/>
            <person name="Wilson R.K."/>
        </authorList>
    </citation>
    <scope>NUCLEOTIDE SEQUENCE [LARGE SCALE GENOMIC DNA]</scope>
    <source>
        <strain evidence="2">GED7749B</strain>
    </source>
</reference>
<evidence type="ECO:0000313" key="2">
    <source>
        <dbReference type="Proteomes" id="UP000070376"/>
    </source>
</evidence>
<evidence type="ECO:0000313" key="1">
    <source>
        <dbReference type="EMBL" id="KWZ83444.1"/>
    </source>
</evidence>
<dbReference type="AlphaFoldDB" id="A0A133KV03"/>
<accession>A0A133KV03</accession>
<comment type="caution">
    <text evidence="1">The sequence shown here is derived from an EMBL/GenBank/DDBJ whole genome shotgun (WGS) entry which is preliminary data.</text>
</comment>
<organism evidence="1 2">
    <name type="scientific">Heyndrickxia coagulans</name>
    <name type="common">Weizmannia coagulans</name>
    <dbReference type="NCBI Taxonomy" id="1398"/>
    <lineage>
        <taxon>Bacteria</taxon>
        <taxon>Bacillati</taxon>
        <taxon>Bacillota</taxon>
        <taxon>Bacilli</taxon>
        <taxon>Bacillales</taxon>
        <taxon>Bacillaceae</taxon>
        <taxon>Heyndrickxia</taxon>
    </lineage>
</organism>
<dbReference type="PATRIC" id="fig|1398.22.peg.1238"/>